<dbReference type="SMART" id="SM00507">
    <property type="entry name" value="HNHc"/>
    <property type="match status" value="1"/>
</dbReference>
<name>A0ABU5XHC8_9MYCO</name>
<keyword evidence="2" id="KW-0378">Hydrolase</keyword>
<keyword evidence="2" id="KW-0540">Nuclease</keyword>
<evidence type="ECO:0000313" key="2">
    <source>
        <dbReference type="EMBL" id="MEB3021288.1"/>
    </source>
</evidence>
<comment type="caution">
    <text evidence="2">The sequence shown here is derived from an EMBL/GenBank/DDBJ whole genome shotgun (WGS) entry which is preliminary data.</text>
</comment>
<organism evidence="2 3">
    <name type="scientific">[Mycobacterium] crassicus</name>
    <dbReference type="NCBI Taxonomy" id="2872309"/>
    <lineage>
        <taxon>Bacteria</taxon>
        <taxon>Bacillati</taxon>
        <taxon>Actinomycetota</taxon>
        <taxon>Actinomycetes</taxon>
        <taxon>Mycobacteriales</taxon>
        <taxon>Mycobacteriaceae</taxon>
        <taxon>Mycolicibacter</taxon>
    </lineage>
</organism>
<dbReference type="PANTHER" id="PTHR33877:SF1">
    <property type="entry name" value="TYPE IV METHYL-DIRECTED RESTRICTION ENZYME ECOKMCRA"/>
    <property type="match status" value="1"/>
</dbReference>
<protein>
    <submittedName>
        <fullName evidence="2">HNH endonuclease</fullName>
    </submittedName>
</protein>
<evidence type="ECO:0000259" key="1">
    <source>
        <dbReference type="SMART" id="SM00507"/>
    </source>
</evidence>
<feature type="domain" description="HNH nuclease" evidence="1">
    <location>
        <begin position="6"/>
        <end position="59"/>
    </location>
</feature>
<dbReference type="PANTHER" id="PTHR33877">
    <property type="entry name" value="SLL1193 PROTEIN"/>
    <property type="match status" value="1"/>
</dbReference>
<dbReference type="InterPro" id="IPR029471">
    <property type="entry name" value="HNH_5"/>
</dbReference>
<dbReference type="Gene3D" id="1.10.30.50">
    <property type="match status" value="1"/>
</dbReference>
<dbReference type="InterPro" id="IPR003615">
    <property type="entry name" value="HNH_nuc"/>
</dbReference>
<dbReference type="EMBL" id="JAYJJR010000005">
    <property type="protein sequence ID" value="MEB3021288.1"/>
    <property type="molecule type" value="Genomic_DNA"/>
</dbReference>
<reference evidence="2 3" key="1">
    <citation type="submission" date="2023-12" db="EMBL/GenBank/DDBJ databases">
        <title>Description of new species of Mycobacterium terrae complex isolated from sewage at the Sao Paulo Zoological Park Foundation in Brazil.</title>
        <authorList>
            <person name="Romagnoli C.L."/>
            <person name="Conceicao E.C."/>
            <person name="Machado E."/>
            <person name="Barreto L.B.P.F."/>
            <person name="Sharma A."/>
            <person name="Silva N.M."/>
            <person name="Marques L.E."/>
            <person name="Juliana M.A."/>
            <person name="Lourenco M.C.S."/>
            <person name="Digiampietri L.A."/>
            <person name="Suffys P.N."/>
            <person name="Viana-Niero C."/>
        </authorList>
    </citation>
    <scope>NUCLEOTIDE SEQUENCE [LARGE SCALE GENOMIC DNA]</scope>
    <source>
        <strain evidence="2 3">MYC098</strain>
    </source>
</reference>
<gene>
    <name evidence="2" type="ORF">K6T79_09540</name>
</gene>
<dbReference type="GO" id="GO:0004519">
    <property type="term" value="F:endonuclease activity"/>
    <property type="evidence" value="ECO:0007669"/>
    <property type="project" value="UniProtKB-KW"/>
</dbReference>
<evidence type="ECO:0000313" key="3">
    <source>
        <dbReference type="Proteomes" id="UP001299596"/>
    </source>
</evidence>
<proteinExistence type="predicted"/>
<accession>A0ABU5XHC8</accession>
<keyword evidence="2" id="KW-0255">Endonuclease</keyword>
<dbReference type="Proteomes" id="UP001299596">
    <property type="component" value="Unassembled WGS sequence"/>
</dbReference>
<dbReference type="InterPro" id="IPR052892">
    <property type="entry name" value="NA-targeting_endonuclease"/>
</dbReference>
<sequence>MAVSKRLRFEVLRRDNHACRYCGRSAPDVELTVDHVVPTTLGGSDEPTNLVAACRDCNGGKSSVPSVAAVVADVAQDAVRWAAAMCQAADEMAAEEDVTRGILDAVEEAWNRPWIPAGWELSVSTFVRAGLNRTTLVDLARSASTARGIDDRWAYFCGCCWKRIRQLQDRAQELVSAHTDSRPGTALSTVWTQEEVDEYVSKNEWYGSRYLSQESIDSAFCKHRDWHEGDCGDPVCRIIRASWIGTSGDEVNVANERKSRRENAIMDEAEAALDG</sequence>
<keyword evidence="3" id="KW-1185">Reference proteome</keyword>
<dbReference type="CDD" id="cd00085">
    <property type="entry name" value="HNHc"/>
    <property type="match status" value="1"/>
</dbReference>
<dbReference type="RefSeq" id="WP_225406329.1">
    <property type="nucleotide sequence ID" value="NZ_JAYJJR010000005.1"/>
</dbReference>
<dbReference type="Pfam" id="PF14279">
    <property type="entry name" value="HNH_5"/>
    <property type="match status" value="1"/>
</dbReference>